<name>A0A175JME9_ENTHI</name>
<feature type="chain" id="PRO_5008039929" evidence="1">
    <location>
        <begin position="18"/>
        <end position="315"/>
    </location>
</feature>
<reference evidence="2 3" key="1">
    <citation type="submission" date="2016-05" db="EMBL/GenBank/DDBJ databases">
        <title>First whole genome sequencing of Entamoeba histolytica HM1:IMSS-clone-6.</title>
        <authorList>
            <person name="Mukherjee Avik.K."/>
            <person name="Izumyama S."/>
            <person name="Nakada-Tsukui K."/>
            <person name="Nozaki T."/>
        </authorList>
    </citation>
    <scope>NUCLEOTIDE SEQUENCE [LARGE SCALE GENOMIC DNA]</scope>
    <source>
        <strain evidence="2 3">HM1:IMSS clone 6</strain>
    </source>
</reference>
<feature type="signal peptide" evidence="1">
    <location>
        <begin position="1"/>
        <end position="17"/>
    </location>
</feature>
<dbReference type="VEuPathDB" id="AmoebaDB:EHI7A_046460"/>
<comment type="caution">
    <text evidence="2">The sequence shown here is derived from an EMBL/GenBank/DDBJ whole genome shotgun (WGS) entry which is preliminary data.</text>
</comment>
<sequence length="315" mass="36914">MMTYVYLIFIIVCITSGNNITCTINTKDLKESNCMLYKKETNQLVLSSQSTTIYLNDGFYSFSFDGLLSNKKVNIKLTGKGDILFNLYNLNNTNIYFDSYENQIITLLYFNGLIHLFSEKTIKVVIIYQEDLSNLKISHTIIISSLLSFEEINSMKFKKEEYNIEPSFSIKQQIVNTITKIKLLFIEMKQNILYWNEQRKIEEDKLFHSEELEFIKQRVKSKINYLASFINSITFEQIKVKTLCQSCIFWFRLKASVTNALGITTATNFCDYDYVPKTLCKVTVQTTHSLTSKYLYDEKKEEEMYCSSYCLIQKK</sequence>
<organism evidence="2 3">
    <name type="scientific">Entamoeba histolytica</name>
    <dbReference type="NCBI Taxonomy" id="5759"/>
    <lineage>
        <taxon>Eukaryota</taxon>
        <taxon>Amoebozoa</taxon>
        <taxon>Evosea</taxon>
        <taxon>Archamoebae</taxon>
        <taxon>Mastigamoebida</taxon>
        <taxon>Entamoebidae</taxon>
        <taxon>Entamoeba</taxon>
    </lineage>
</organism>
<proteinExistence type="predicted"/>
<dbReference type="AlphaFoldDB" id="A0A175JME9"/>
<accession>A0A175JME9</accession>
<keyword evidence="1" id="KW-0732">Signal</keyword>
<evidence type="ECO:0000313" key="3">
    <source>
        <dbReference type="Proteomes" id="UP000078387"/>
    </source>
</evidence>
<evidence type="ECO:0000313" key="2">
    <source>
        <dbReference type="EMBL" id="GAT94638.1"/>
    </source>
</evidence>
<protein>
    <submittedName>
        <fullName evidence="2">Uncharacterized protein</fullName>
    </submittedName>
</protein>
<dbReference type="eggNOG" id="ENOG502RHBQ">
    <property type="taxonomic scope" value="Eukaryota"/>
</dbReference>
<dbReference type="VEuPathDB" id="AmoebaDB:EHI8A_051590"/>
<dbReference type="VEuPathDB" id="AmoebaDB:EHI_006790"/>
<gene>
    <name evidence="2" type="ORF">CL6EHI_006790</name>
</gene>
<dbReference type="VEuPathDB" id="AmoebaDB:KM1_091220"/>
<dbReference type="Proteomes" id="UP000078387">
    <property type="component" value="Unassembled WGS sequence"/>
</dbReference>
<evidence type="ECO:0000256" key="1">
    <source>
        <dbReference type="SAM" id="SignalP"/>
    </source>
</evidence>
<dbReference type="EMBL" id="BDEQ01000001">
    <property type="protein sequence ID" value="GAT94638.1"/>
    <property type="molecule type" value="Genomic_DNA"/>
</dbReference>